<dbReference type="PROSITE" id="PS50011">
    <property type="entry name" value="PROTEIN_KINASE_DOM"/>
    <property type="match status" value="1"/>
</dbReference>
<dbReference type="Pfam" id="PF00069">
    <property type="entry name" value="Pkinase"/>
    <property type="match status" value="1"/>
</dbReference>
<dbReference type="EMBL" id="KV920529">
    <property type="protein sequence ID" value="OSX68456.1"/>
    <property type="molecule type" value="Genomic_DNA"/>
</dbReference>
<evidence type="ECO:0000259" key="6">
    <source>
        <dbReference type="PROSITE" id="PS50011"/>
    </source>
</evidence>
<dbReference type="OrthoDB" id="63267at2759"/>
<keyword evidence="3" id="KW-0547">Nucleotide-binding</keyword>
<gene>
    <name evidence="7" type="ORF">BU14_2770s0001</name>
</gene>
<dbReference type="SMART" id="SM00220">
    <property type="entry name" value="S_TKc"/>
    <property type="match status" value="1"/>
</dbReference>
<feature type="domain" description="Protein kinase" evidence="6">
    <location>
        <begin position="1"/>
        <end position="204"/>
    </location>
</feature>
<keyword evidence="4" id="KW-0418">Kinase</keyword>
<evidence type="ECO:0000256" key="5">
    <source>
        <dbReference type="ARBA" id="ARBA00022840"/>
    </source>
</evidence>
<evidence type="ECO:0000313" key="7">
    <source>
        <dbReference type="EMBL" id="OSX68456.1"/>
    </source>
</evidence>
<evidence type="ECO:0000313" key="8">
    <source>
        <dbReference type="Proteomes" id="UP000218209"/>
    </source>
</evidence>
<keyword evidence="2" id="KW-0808">Transferase</keyword>
<feature type="non-terminal residue" evidence="7">
    <location>
        <position position="1"/>
    </location>
</feature>
<evidence type="ECO:0000256" key="3">
    <source>
        <dbReference type="ARBA" id="ARBA00022741"/>
    </source>
</evidence>
<dbReference type="InterPro" id="IPR008271">
    <property type="entry name" value="Ser/Thr_kinase_AS"/>
</dbReference>
<dbReference type="GO" id="GO:0004674">
    <property type="term" value="F:protein serine/threonine kinase activity"/>
    <property type="evidence" value="ECO:0007669"/>
    <property type="project" value="UniProtKB-KW"/>
</dbReference>
<name>A0A1X6NJ29_PORUM</name>
<dbReference type="InterPro" id="IPR011009">
    <property type="entry name" value="Kinase-like_dom_sf"/>
</dbReference>
<organism evidence="7 8">
    <name type="scientific">Porphyra umbilicalis</name>
    <name type="common">Purple laver</name>
    <name type="synonym">Red alga</name>
    <dbReference type="NCBI Taxonomy" id="2786"/>
    <lineage>
        <taxon>Eukaryota</taxon>
        <taxon>Rhodophyta</taxon>
        <taxon>Bangiophyceae</taxon>
        <taxon>Bangiales</taxon>
        <taxon>Bangiaceae</taxon>
        <taxon>Porphyra</taxon>
    </lineage>
</organism>
<sequence>GSVFAAVDAATGEAVALKVVQKYDAYASDGSLRHAVDERLVLELAAGGSPYVLQLRHAFQTAGGLYLVSEWCGGGDLRSALRRRPGGTLTRAEGVRLLSQLAVAIGYLHRLGVVHRDIKAENVMLASAPPVGADGGPDLSAAVLRLGDMGLAKKLPAGRHGRTRSFCGTDEYMAPEVVLGTPYGAAVDWWSFGVLAARLLTGRS</sequence>
<keyword evidence="5" id="KW-0067">ATP-binding</keyword>
<dbReference type="SUPFAM" id="SSF56112">
    <property type="entry name" value="Protein kinase-like (PK-like)"/>
    <property type="match status" value="1"/>
</dbReference>
<keyword evidence="8" id="KW-1185">Reference proteome</keyword>
<evidence type="ECO:0000256" key="1">
    <source>
        <dbReference type="ARBA" id="ARBA00022527"/>
    </source>
</evidence>
<protein>
    <recommendedName>
        <fullName evidence="6">Protein kinase domain-containing protein</fullName>
    </recommendedName>
</protein>
<evidence type="ECO:0000256" key="2">
    <source>
        <dbReference type="ARBA" id="ARBA00022679"/>
    </source>
</evidence>
<evidence type="ECO:0000256" key="4">
    <source>
        <dbReference type="ARBA" id="ARBA00022777"/>
    </source>
</evidence>
<reference evidence="7 8" key="1">
    <citation type="submission" date="2017-03" db="EMBL/GenBank/DDBJ databases">
        <title>WGS assembly of Porphyra umbilicalis.</title>
        <authorList>
            <person name="Brawley S.H."/>
            <person name="Blouin N.A."/>
            <person name="Ficko-Blean E."/>
            <person name="Wheeler G.L."/>
            <person name="Lohr M."/>
            <person name="Goodson H.V."/>
            <person name="Jenkins J.W."/>
            <person name="Blaby-Haas C.E."/>
            <person name="Helliwell K.E."/>
            <person name="Chan C."/>
            <person name="Marriage T."/>
            <person name="Bhattacharya D."/>
            <person name="Klein A.S."/>
            <person name="Badis Y."/>
            <person name="Brodie J."/>
            <person name="Cao Y."/>
            <person name="Collen J."/>
            <person name="Dittami S.M."/>
            <person name="Gachon C.M."/>
            <person name="Green B.R."/>
            <person name="Karpowicz S."/>
            <person name="Kim J.W."/>
            <person name="Kudahl U."/>
            <person name="Lin S."/>
            <person name="Michel G."/>
            <person name="Mittag M."/>
            <person name="Olson B.J."/>
            <person name="Pangilinan J."/>
            <person name="Peng Y."/>
            <person name="Qiu H."/>
            <person name="Shu S."/>
            <person name="Singer J.T."/>
            <person name="Smith A.G."/>
            <person name="Sprecher B.N."/>
            <person name="Wagner V."/>
            <person name="Wang W."/>
            <person name="Wang Z.-Y."/>
            <person name="Yan J."/>
            <person name="Yarish C."/>
            <person name="Zoeuner-Riek S."/>
            <person name="Zhuang Y."/>
            <person name="Zou Y."/>
            <person name="Lindquist E.A."/>
            <person name="Grimwood J."/>
            <person name="Barry K."/>
            <person name="Rokhsar D.S."/>
            <person name="Schmutz J."/>
            <person name="Stiller J.W."/>
            <person name="Grossman A.R."/>
            <person name="Prochnik S.E."/>
        </authorList>
    </citation>
    <scope>NUCLEOTIDE SEQUENCE [LARGE SCALE GENOMIC DNA]</scope>
    <source>
        <strain evidence="7">4086291</strain>
    </source>
</reference>
<proteinExistence type="predicted"/>
<feature type="non-terminal residue" evidence="7">
    <location>
        <position position="204"/>
    </location>
</feature>
<dbReference type="AlphaFoldDB" id="A0A1X6NJ29"/>
<dbReference type="Proteomes" id="UP000218209">
    <property type="component" value="Unassembled WGS sequence"/>
</dbReference>
<dbReference type="PANTHER" id="PTHR24351">
    <property type="entry name" value="RIBOSOMAL PROTEIN S6 KINASE"/>
    <property type="match status" value="1"/>
</dbReference>
<dbReference type="PROSITE" id="PS00108">
    <property type="entry name" value="PROTEIN_KINASE_ST"/>
    <property type="match status" value="1"/>
</dbReference>
<accession>A0A1X6NJ29</accession>
<dbReference type="Gene3D" id="1.10.510.10">
    <property type="entry name" value="Transferase(Phosphotransferase) domain 1"/>
    <property type="match status" value="1"/>
</dbReference>
<keyword evidence="1" id="KW-0723">Serine/threonine-protein kinase</keyword>
<dbReference type="InterPro" id="IPR000719">
    <property type="entry name" value="Prot_kinase_dom"/>
</dbReference>
<dbReference type="GO" id="GO:0005524">
    <property type="term" value="F:ATP binding"/>
    <property type="evidence" value="ECO:0007669"/>
    <property type="project" value="UniProtKB-KW"/>
</dbReference>